<reference evidence="10 11" key="1">
    <citation type="submission" date="2020-08" db="EMBL/GenBank/DDBJ databases">
        <title>Sequencing the genomes of 1000 actinobacteria strains.</title>
        <authorList>
            <person name="Klenk H.-P."/>
        </authorList>
    </citation>
    <scope>NUCLEOTIDE SEQUENCE [LARGE SCALE GENOMIC DNA]</scope>
    <source>
        <strain evidence="10 11">DSM 17294</strain>
    </source>
</reference>
<dbReference type="InterPro" id="IPR029035">
    <property type="entry name" value="DHS-like_NAD/FAD-binding_dom"/>
</dbReference>
<dbReference type="AlphaFoldDB" id="A0A841E0E3"/>
<dbReference type="InterPro" id="IPR018206">
    <property type="entry name" value="ETF_asu_C_CS"/>
</dbReference>
<evidence type="ECO:0000256" key="2">
    <source>
        <dbReference type="ARBA" id="ARBA00011355"/>
    </source>
</evidence>
<dbReference type="PIRSF" id="PIRSF000089">
    <property type="entry name" value="Electra_flavoP_a"/>
    <property type="match status" value="1"/>
</dbReference>
<dbReference type="InterPro" id="IPR014730">
    <property type="entry name" value="ETF_a/b_N"/>
</dbReference>
<feature type="binding site" evidence="8">
    <location>
        <begin position="261"/>
        <end position="268"/>
    </location>
    <ligand>
        <name>FAD</name>
        <dbReference type="ChEBI" id="CHEBI:57692"/>
    </ligand>
</feature>
<dbReference type="PANTHER" id="PTHR43153">
    <property type="entry name" value="ELECTRON TRANSFER FLAVOPROTEIN ALPHA"/>
    <property type="match status" value="1"/>
</dbReference>
<comment type="cofactor">
    <cofactor evidence="8">
        <name>FAD</name>
        <dbReference type="ChEBI" id="CHEBI:57692"/>
    </cofactor>
    <text evidence="8">Binds 1 FAD per dimer.</text>
</comment>
<feature type="binding site" evidence="8">
    <location>
        <begin position="244"/>
        <end position="248"/>
    </location>
    <ligand>
        <name>FAD</name>
        <dbReference type="ChEBI" id="CHEBI:57692"/>
    </ligand>
</feature>
<evidence type="ECO:0000313" key="11">
    <source>
        <dbReference type="Proteomes" id="UP000558997"/>
    </source>
</evidence>
<dbReference type="GO" id="GO:0009055">
    <property type="term" value="F:electron transfer activity"/>
    <property type="evidence" value="ECO:0007669"/>
    <property type="project" value="InterPro"/>
</dbReference>
<evidence type="ECO:0000313" key="10">
    <source>
        <dbReference type="EMBL" id="MBB5980888.1"/>
    </source>
</evidence>
<dbReference type="InterPro" id="IPR014729">
    <property type="entry name" value="Rossmann-like_a/b/a_fold"/>
</dbReference>
<dbReference type="InterPro" id="IPR001308">
    <property type="entry name" value="ETF_a/FixB"/>
</dbReference>
<feature type="binding site" evidence="8">
    <location>
        <position position="282"/>
    </location>
    <ligand>
        <name>FAD</name>
        <dbReference type="ChEBI" id="CHEBI:57692"/>
    </ligand>
</feature>
<evidence type="ECO:0000256" key="7">
    <source>
        <dbReference type="ARBA" id="ARBA00025649"/>
    </source>
</evidence>
<dbReference type="GO" id="GO:0033539">
    <property type="term" value="P:fatty acid beta-oxidation using acyl-CoA dehydrogenase"/>
    <property type="evidence" value="ECO:0007669"/>
    <property type="project" value="TreeGrafter"/>
</dbReference>
<organism evidence="10 11">
    <name type="scientific">Kribbella solani</name>
    <dbReference type="NCBI Taxonomy" id="236067"/>
    <lineage>
        <taxon>Bacteria</taxon>
        <taxon>Bacillati</taxon>
        <taxon>Actinomycetota</taxon>
        <taxon>Actinomycetes</taxon>
        <taxon>Propionibacteriales</taxon>
        <taxon>Kribbellaceae</taxon>
        <taxon>Kribbella</taxon>
    </lineage>
</organism>
<sequence>MSEVLVLVDHVDGAIRKPTAELLTVARRLGEPSAVFIGRTDHSAGAVAAVRKYGAAKVYLVDDSEIRDYLVAPKAEVLQQLAVKVSPAAILVTSSFEGKEIAGRLAVKLGSGLITDAVDVQEGPVTTQSVFAGNYTVRAKVTKGTPIIAVKPNSSAPEESDGAGAVEEFRATISESAKSARILASEPRQATGRPDLAEAAIVVAGGRGTGGDFTPVEKLADALGAAVGASRAAVDSGWISHAFQIGQTGKTVSPRLYIAGGISGAIQHRAGMQTSKAIVAVNTDADAPIFELADLGVVGDLRVVFPKVVELLAGTAGGISASVGTSQPEA</sequence>
<keyword evidence="3" id="KW-0813">Transport</keyword>
<evidence type="ECO:0000256" key="6">
    <source>
        <dbReference type="ARBA" id="ARBA00022982"/>
    </source>
</evidence>
<dbReference type="InterPro" id="IPR014731">
    <property type="entry name" value="ETF_asu_C"/>
</dbReference>
<proteinExistence type="inferred from homology"/>
<dbReference type="SUPFAM" id="SSF52402">
    <property type="entry name" value="Adenine nucleotide alpha hydrolases-like"/>
    <property type="match status" value="1"/>
</dbReference>
<protein>
    <submittedName>
        <fullName evidence="10">Electron transfer flavoprotein alpha subunit</fullName>
    </submittedName>
</protein>
<dbReference type="Gene3D" id="3.40.50.620">
    <property type="entry name" value="HUPs"/>
    <property type="match status" value="1"/>
</dbReference>
<dbReference type="Gene3D" id="3.40.50.1220">
    <property type="entry name" value="TPP-binding domain"/>
    <property type="match status" value="1"/>
</dbReference>
<dbReference type="Pfam" id="PF00766">
    <property type="entry name" value="ETF_alpha"/>
    <property type="match status" value="1"/>
</dbReference>
<comment type="subunit">
    <text evidence="2">Heterodimer of an alpha and a beta subunit.</text>
</comment>
<dbReference type="InterPro" id="IPR033947">
    <property type="entry name" value="ETF_alpha_N"/>
</dbReference>
<comment type="similarity">
    <text evidence="1">Belongs to the ETF alpha-subunit/FixB family.</text>
</comment>
<name>A0A841E0E3_9ACTN</name>
<evidence type="ECO:0000256" key="3">
    <source>
        <dbReference type="ARBA" id="ARBA00022448"/>
    </source>
</evidence>
<feature type="binding site" evidence="8">
    <location>
        <begin position="230"/>
        <end position="231"/>
    </location>
    <ligand>
        <name>FAD</name>
        <dbReference type="ChEBI" id="CHEBI:57692"/>
    </ligand>
</feature>
<dbReference type="EMBL" id="JACHNF010000001">
    <property type="protein sequence ID" value="MBB5980888.1"/>
    <property type="molecule type" value="Genomic_DNA"/>
</dbReference>
<evidence type="ECO:0000256" key="4">
    <source>
        <dbReference type="ARBA" id="ARBA00022630"/>
    </source>
</evidence>
<keyword evidence="6" id="KW-0249">Electron transport</keyword>
<dbReference type="RefSeq" id="WP_184836950.1">
    <property type="nucleotide sequence ID" value="NZ_BAAAVN010000003.1"/>
</dbReference>
<keyword evidence="5 8" id="KW-0274">FAD</keyword>
<keyword evidence="4" id="KW-0285">Flavoprotein</keyword>
<dbReference type="GO" id="GO:0050660">
    <property type="term" value="F:flavin adenine dinucleotide binding"/>
    <property type="evidence" value="ECO:0007669"/>
    <property type="project" value="InterPro"/>
</dbReference>
<keyword evidence="11" id="KW-1185">Reference proteome</keyword>
<dbReference type="CDD" id="cd01715">
    <property type="entry name" value="ETF_alpha"/>
    <property type="match status" value="1"/>
</dbReference>
<dbReference type="SMART" id="SM00893">
    <property type="entry name" value="ETF"/>
    <property type="match status" value="1"/>
</dbReference>
<feature type="binding site" evidence="8">
    <location>
        <position position="207"/>
    </location>
    <ligand>
        <name>FAD</name>
        <dbReference type="ChEBI" id="CHEBI:57692"/>
    </ligand>
</feature>
<dbReference type="PROSITE" id="PS00696">
    <property type="entry name" value="ETF_ALPHA"/>
    <property type="match status" value="1"/>
</dbReference>
<dbReference type="SUPFAM" id="SSF52467">
    <property type="entry name" value="DHS-like NAD/FAD-binding domain"/>
    <property type="match status" value="1"/>
</dbReference>
<evidence type="ECO:0000259" key="9">
    <source>
        <dbReference type="SMART" id="SM00893"/>
    </source>
</evidence>
<evidence type="ECO:0000256" key="8">
    <source>
        <dbReference type="PIRSR" id="PIRSR000089-1"/>
    </source>
</evidence>
<comment type="function">
    <text evidence="7">The electron transfer flavoprotein serves as a specific electron acceptor for other dehydrogenases. It transfers the electrons to the main respiratory chain via ETF-ubiquinone oxidoreductase (ETF dehydrogenase).</text>
</comment>
<dbReference type="PANTHER" id="PTHR43153:SF1">
    <property type="entry name" value="ELECTRON TRANSFER FLAVOPROTEIN SUBUNIT ALPHA, MITOCHONDRIAL"/>
    <property type="match status" value="1"/>
</dbReference>
<gene>
    <name evidence="10" type="ORF">HDA44_004229</name>
</gene>
<comment type="caution">
    <text evidence="10">The sequence shown here is derived from an EMBL/GenBank/DDBJ whole genome shotgun (WGS) entry which is preliminary data.</text>
</comment>
<dbReference type="Proteomes" id="UP000558997">
    <property type="component" value="Unassembled WGS sequence"/>
</dbReference>
<feature type="domain" description="Electron transfer flavoprotein alpha/beta-subunit N-terminal" evidence="9">
    <location>
        <begin position="4"/>
        <end position="187"/>
    </location>
</feature>
<evidence type="ECO:0000256" key="5">
    <source>
        <dbReference type="ARBA" id="ARBA00022827"/>
    </source>
</evidence>
<evidence type="ECO:0000256" key="1">
    <source>
        <dbReference type="ARBA" id="ARBA00005817"/>
    </source>
</evidence>
<dbReference type="Pfam" id="PF01012">
    <property type="entry name" value="ETF"/>
    <property type="match status" value="1"/>
</dbReference>
<accession>A0A841E0E3</accession>